<dbReference type="STRING" id="1122949.GCA_000378725_00883"/>
<organism evidence="2 3">
    <name type="scientific">Peptoniphilus lacrimalis</name>
    <dbReference type="NCBI Taxonomy" id="33031"/>
    <lineage>
        <taxon>Bacteria</taxon>
        <taxon>Bacillati</taxon>
        <taxon>Bacillota</taxon>
        <taxon>Tissierellia</taxon>
        <taxon>Tissierellales</taxon>
        <taxon>Peptoniphilaceae</taxon>
        <taxon>Peptoniphilus</taxon>
    </lineage>
</organism>
<dbReference type="GO" id="GO:0004519">
    <property type="term" value="F:endonuclease activity"/>
    <property type="evidence" value="ECO:0007669"/>
    <property type="project" value="InterPro"/>
</dbReference>
<dbReference type="AlphaFoldDB" id="A0A379C2H1"/>
<dbReference type="OrthoDB" id="2083881at2"/>
<accession>A0A379C2H1</accession>
<dbReference type="InterPro" id="IPR007560">
    <property type="entry name" value="Restrct_endonuc_IV_Mrr"/>
</dbReference>
<evidence type="ECO:0000313" key="3">
    <source>
        <dbReference type="Proteomes" id="UP000255517"/>
    </source>
</evidence>
<dbReference type="GO" id="GO:0009307">
    <property type="term" value="P:DNA restriction-modification system"/>
    <property type="evidence" value="ECO:0007669"/>
    <property type="project" value="InterPro"/>
</dbReference>
<reference evidence="2 3" key="1">
    <citation type="submission" date="2018-06" db="EMBL/GenBank/DDBJ databases">
        <authorList>
            <consortium name="Pathogen Informatics"/>
            <person name="Doyle S."/>
        </authorList>
    </citation>
    <scope>NUCLEOTIDE SEQUENCE [LARGE SCALE GENOMIC DNA]</scope>
    <source>
        <strain evidence="2 3">NCTC13149</strain>
    </source>
</reference>
<sequence>MTNNKAYIQNFKFEECKDKIPYSLIHENPPIKLTSEMSVVLEYLLWYIPNINSLQSPKNDLVSSIAFQDFVFGIIKEVMGLNNEDVAIVPKIERNVVNFYSKYICPDKEKIILTQADNESKTNALLRHTRNALAHGYFNIIDDLLIAFDFKNSTDYECSAIIKIKASNLLKALETLQSEVTSERLAQISLQRTGYYVEKFKSQNPQYHFDFFAKKDNYKFAVEIKKYKSYKTLPEKEVDKLVKQFENVFETMVPILFMDTSLLTEKSKDRLIREKVIILDIKNITKMLNKRDMIMEILKN</sequence>
<name>A0A379C2H1_9FIRM</name>
<dbReference type="EMBL" id="UGSZ01000001">
    <property type="protein sequence ID" value="SUB56542.1"/>
    <property type="molecule type" value="Genomic_DNA"/>
</dbReference>
<dbReference type="Pfam" id="PF04471">
    <property type="entry name" value="Mrr_cat"/>
    <property type="match status" value="1"/>
</dbReference>
<dbReference type="RefSeq" id="WP_019034699.1">
    <property type="nucleotide sequence ID" value="NZ_CAMUOS010000007.1"/>
</dbReference>
<proteinExistence type="predicted"/>
<evidence type="ECO:0000259" key="1">
    <source>
        <dbReference type="Pfam" id="PF04471"/>
    </source>
</evidence>
<dbReference type="GO" id="GO:0003677">
    <property type="term" value="F:DNA binding"/>
    <property type="evidence" value="ECO:0007669"/>
    <property type="project" value="InterPro"/>
</dbReference>
<gene>
    <name evidence="2" type="ORF">NCTC13149_00314</name>
</gene>
<dbReference type="Proteomes" id="UP000255517">
    <property type="component" value="Unassembled WGS sequence"/>
</dbReference>
<feature type="domain" description="Restriction endonuclease type IV Mrr" evidence="1">
    <location>
        <begin position="183"/>
        <end position="288"/>
    </location>
</feature>
<protein>
    <recommendedName>
        <fullName evidence="1">Restriction endonuclease type IV Mrr domain-containing protein</fullName>
    </recommendedName>
</protein>
<evidence type="ECO:0000313" key="2">
    <source>
        <dbReference type="EMBL" id="SUB56542.1"/>
    </source>
</evidence>